<reference evidence="1 2" key="1">
    <citation type="submission" date="2021-04" db="EMBL/GenBank/DDBJ databases">
        <authorList>
            <person name="Rodrigo-Torres L."/>
            <person name="Arahal R. D."/>
            <person name="Lucena T."/>
        </authorList>
    </citation>
    <scope>NUCLEOTIDE SEQUENCE [LARGE SCALE GENOMIC DNA]</scope>
    <source>
        <strain evidence="1 2">CECT 9623</strain>
    </source>
</reference>
<dbReference type="EMBL" id="CAJRAU010000001">
    <property type="protein sequence ID" value="CAG5067290.1"/>
    <property type="molecule type" value="Genomic_DNA"/>
</dbReference>
<dbReference type="Proteomes" id="UP000679725">
    <property type="component" value="Unassembled WGS sequence"/>
</dbReference>
<protein>
    <recommendedName>
        <fullName evidence="3">DUF2971 domain-containing protein</fullName>
    </recommendedName>
</protein>
<sequence>MLDSSSLYFTRADHFEDPFEGATTDAILQKRNSLYTNFFDVDEAREKILAESNMYRNLRLQYAINCWHENEHESAAMWKLYLQSSEGVAICSTFSKLKQSFNYCGRNINLGRVKYIDFKTDDITEGHYTDQHPIVYKRKSFEHEREIRAVIWEPGEVDFDALMEKGGKKPIEAIKHGLQIQTDLQELINTVYVAPNAPGWFRDLVEQMILRYSYKIEVIQSSLYTGAMF</sequence>
<evidence type="ECO:0000313" key="2">
    <source>
        <dbReference type="Proteomes" id="UP000679725"/>
    </source>
</evidence>
<name>A0ABM8UJ91_9BACT</name>
<accession>A0ABM8UJ91</accession>
<evidence type="ECO:0008006" key="3">
    <source>
        <dbReference type="Google" id="ProtNLM"/>
    </source>
</evidence>
<keyword evidence="2" id="KW-1185">Reference proteome</keyword>
<proteinExistence type="predicted"/>
<evidence type="ECO:0000313" key="1">
    <source>
        <dbReference type="EMBL" id="CAG5067290.1"/>
    </source>
</evidence>
<organism evidence="1 2">
    <name type="scientific">Dyadobacter linearis</name>
    <dbReference type="NCBI Taxonomy" id="2823330"/>
    <lineage>
        <taxon>Bacteria</taxon>
        <taxon>Pseudomonadati</taxon>
        <taxon>Bacteroidota</taxon>
        <taxon>Cytophagia</taxon>
        <taxon>Cytophagales</taxon>
        <taxon>Spirosomataceae</taxon>
        <taxon>Dyadobacter</taxon>
    </lineage>
</organism>
<gene>
    <name evidence="1" type="ORF">DYBT9623_00010</name>
</gene>
<comment type="caution">
    <text evidence="1">The sequence shown here is derived from an EMBL/GenBank/DDBJ whole genome shotgun (WGS) entry which is preliminary data.</text>
</comment>